<proteinExistence type="predicted"/>
<evidence type="ECO:0000259" key="3">
    <source>
        <dbReference type="Pfam" id="PF04082"/>
    </source>
</evidence>
<dbReference type="PANTHER" id="PTHR47431">
    <property type="entry name" value="ZN(II)2CYS6 TRANSCRIPTION FACTOR (EUROFUNG)-RELATED"/>
    <property type="match status" value="1"/>
</dbReference>
<sequence>MAIQVSGDRLLDLYYANSWPPFPTTLPHRRLRARLQSNPEHGLGPLLAVLQWYGAIYASWTSSDPYYEAALQALQQPATSPFNVQALMLFAVAQHQCDKRESSRGTMDLAVSMALQLHMNEKDFARAYGEGDVVLEESWRRTYYFLYNFDQEFAIITRGLGFVTMDVPIMVDLPCDDEAYESGEIPIPATWKDYQSREFEDVEIVFSSIAYKHDLNTFITDMMKAVQTGGGFDETLVDTVDAKIASWQALLPVCKKDPMRMDGTVDEVMFQCHSSAAILMTIHRPFSVLTYSMEEFSTESFMVLVPFMSNSFPRRAAHTARALRALDIYTKLLAIPSPHEKHSILAMSIAAQFATLQISVCRNLLEDRALDIGRDRLRLMIGFLNTLGMYWPLGKRMAKEIKAIAKAAFLDAQERTQVDSNAEVELTRDEIVWPIHPSTQIDIYAGTVLPMDWNAISSGYASSNSSMYNTSSSSNNTGPAPPAHMYPGSSSI</sequence>
<evidence type="ECO:0000313" key="4">
    <source>
        <dbReference type="EMBL" id="KAF2828271.1"/>
    </source>
</evidence>
<evidence type="ECO:0000313" key="5">
    <source>
        <dbReference type="Proteomes" id="UP000799424"/>
    </source>
</evidence>
<dbReference type="OrthoDB" id="10067394at2759"/>
<dbReference type="Pfam" id="PF04082">
    <property type="entry name" value="Fungal_trans"/>
    <property type="match status" value="1"/>
</dbReference>
<evidence type="ECO:0000256" key="2">
    <source>
        <dbReference type="SAM" id="MobiDB-lite"/>
    </source>
</evidence>
<gene>
    <name evidence="4" type="ORF">CC86DRAFT_439329</name>
</gene>
<keyword evidence="1" id="KW-0539">Nucleus</keyword>
<feature type="domain" description="Xylanolytic transcriptional activator regulatory" evidence="3">
    <location>
        <begin position="67"/>
        <end position="184"/>
    </location>
</feature>
<dbReference type="EMBL" id="MU006223">
    <property type="protein sequence ID" value="KAF2828271.1"/>
    <property type="molecule type" value="Genomic_DNA"/>
</dbReference>
<accession>A0A6A7A4Q2</accession>
<dbReference type="CDD" id="cd12148">
    <property type="entry name" value="fungal_TF_MHR"/>
    <property type="match status" value="1"/>
</dbReference>
<feature type="compositionally biased region" description="Low complexity" evidence="2">
    <location>
        <begin position="467"/>
        <end position="476"/>
    </location>
</feature>
<organism evidence="4 5">
    <name type="scientific">Ophiobolus disseminans</name>
    <dbReference type="NCBI Taxonomy" id="1469910"/>
    <lineage>
        <taxon>Eukaryota</taxon>
        <taxon>Fungi</taxon>
        <taxon>Dikarya</taxon>
        <taxon>Ascomycota</taxon>
        <taxon>Pezizomycotina</taxon>
        <taxon>Dothideomycetes</taxon>
        <taxon>Pleosporomycetidae</taxon>
        <taxon>Pleosporales</taxon>
        <taxon>Pleosporineae</taxon>
        <taxon>Phaeosphaeriaceae</taxon>
        <taxon>Ophiobolus</taxon>
    </lineage>
</organism>
<keyword evidence="5" id="KW-1185">Reference proteome</keyword>
<dbReference type="PANTHER" id="PTHR47431:SF4">
    <property type="entry name" value="ZN(II)2CYS6 TRANSCRIPTION FACTOR (EUROFUNG)"/>
    <property type="match status" value="1"/>
</dbReference>
<feature type="region of interest" description="Disordered" evidence="2">
    <location>
        <begin position="467"/>
        <end position="492"/>
    </location>
</feature>
<evidence type="ECO:0000256" key="1">
    <source>
        <dbReference type="ARBA" id="ARBA00023242"/>
    </source>
</evidence>
<dbReference type="Proteomes" id="UP000799424">
    <property type="component" value="Unassembled WGS sequence"/>
</dbReference>
<name>A0A6A7A4Q2_9PLEO</name>
<dbReference type="AlphaFoldDB" id="A0A6A7A4Q2"/>
<dbReference type="InterPro" id="IPR007219">
    <property type="entry name" value="XnlR_reg_dom"/>
</dbReference>
<reference evidence="4" key="1">
    <citation type="journal article" date="2020" name="Stud. Mycol.">
        <title>101 Dothideomycetes genomes: a test case for predicting lifestyles and emergence of pathogens.</title>
        <authorList>
            <person name="Haridas S."/>
            <person name="Albert R."/>
            <person name="Binder M."/>
            <person name="Bloem J."/>
            <person name="Labutti K."/>
            <person name="Salamov A."/>
            <person name="Andreopoulos B."/>
            <person name="Baker S."/>
            <person name="Barry K."/>
            <person name="Bills G."/>
            <person name="Bluhm B."/>
            <person name="Cannon C."/>
            <person name="Castanera R."/>
            <person name="Culley D."/>
            <person name="Daum C."/>
            <person name="Ezra D."/>
            <person name="Gonzalez J."/>
            <person name="Henrissat B."/>
            <person name="Kuo A."/>
            <person name="Liang C."/>
            <person name="Lipzen A."/>
            <person name="Lutzoni F."/>
            <person name="Magnuson J."/>
            <person name="Mondo S."/>
            <person name="Nolan M."/>
            <person name="Ohm R."/>
            <person name="Pangilinan J."/>
            <person name="Park H.-J."/>
            <person name="Ramirez L."/>
            <person name="Alfaro M."/>
            <person name="Sun H."/>
            <person name="Tritt A."/>
            <person name="Yoshinaga Y."/>
            <person name="Zwiers L.-H."/>
            <person name="Turgeon B."/>
            <person name="Goodwin S."/>
            <person name="Spatafora J."/>
            <person name="Crous P."/>
            <person name="Grigoriev I."/>
        </authorList>
    </citation>
    <scope>NUCLEOTIDE SEQUENCE</scope>
    <source>
        <strain evidence="4">CBS 113818</strain>
    </source>
</reference>
<dbReference type="GO" id="GO:0008270">
    <property type="term" value="F:zinc ion binding"/>
    <property type="evidence" value="ECO:0007669"/>
    <property type="project" value="InterPro"/>
</dbReference>
<dbReference type="GO" id="GO:0006351">
    <property type="term" value="P:DNA-templated transcription"/>
    <property type="evidence" value="ECO:0007669"/>
    <property type="project" value="InterPro"/>
</dbReference>
<protein>
    <recommendedName>
        <fullName evidence="3">Xylanolytic transcriptional activator regulatory domain-containing protein</fullName>
    </recommendedName>
</protein>
<dbReference type="GO" id="GO:0003677">
    <property type="term" value="F:DNA binding"/>
    <property type="evidence" value="ECO:0007669"/>
    <property type="project" value="InterPro"/>
</dbReference>